<protein>
    <submittedName>
        <fullName evidence="2">UvrB/UvrC motif-containing protein</fullName>
    </submittedName>
</protein>
<name>A0ABV8H445_9BACI</name>
<dbReference type="PROSITE" id="PS50151">
    <property type="entry name" value="UVR"/>
    <property type="match status" value="1"/>
</dbReference>
<organism evidence="2 3">
    <name type="scientific">Oceanobacillus longus</name>
    <dbReference type="NCBI Taxonomy" id="930120"/>
    <lineage>
        <taxon>Bacteria</taxon>
        <taxon>Bacillati</taxon>
        <taxon>Bacillota</taxon>
        <taxon>Bacilli</taxon>
        <taxon>Bacillales</taxon>
        <taxon>Bacillaceae</taxon>
        <taxon>Oceanobacillus</taxon>
    </lineage>
</organism>
<dbReference type="PIRSF" id="PIRSF015034">
    <property type="entry name" value="YacH"/>
    <property type="match status" value="1"/>
</dbReference>
<proteinExistence type="predicted"/>
<dbReference type="EMBL" id="JBHSAO010000017">
    <property type="protein sequence ID" value="MFC4025697.1"/>
    <property type="molecule type" value="Genomic_DNA"/>
</dbReference>
<dbReference type="Pfam" id="PF02151">
    <property type="entry name" value="UVR"/>
    <property type="match status" value="1"/>
</dbReference>
<gene>
    <name evidence="2" type="ORF">ACFOUV_18105</name>
</gene>
<evidence type="ECO:0000313" key="3">
    <source>
        <dbReference type="Proteomes" id="UP001595772"/>
    </source>
</evidence>
<dbReference type="InterPro" id="IPR001943">
    <property type="entry name" value="UVR_dom"/>
</dbReference>
<keyword evidence="3" id="KW-1185">Reference proteome</keyword>
<accession>A0ABV8H445</accession>
<sequence length="182" mass="20797">MECHECHERPATLQFKKIINGEETIVQLCEECAKKKGYVSYPEDGYSLHDLLTGLFNFDNLKMANPSGNQINQMKDLQCSSCGMTFSEFKKIGKFGCAQCYESFTSRLEPIFRRVHAGNTKHFGKIPKRAGSDLHVKRQLQSYKEELHHLIETEAFEEAAKVRDKIKALEIGHREPEAGEDL</sequence>
<dbReference type="InterPro" id="IPR025542">
    <property type="entry name" value="YacH"/>
</dbReference>
<dbReference type="RefSeq" id="WP_379498181.1">
    <property type="nucleotide sequence ID" value="NZ_JBHSAO010000017.1"/>
</dbReference>
<dbReference type="Proteomes" id="UP001595772">
    <property type="component" value="Unassembled WGS sequence"/>
</dbReference>
<evidence type="ECO:0000259" key="1">
    <source>
        <dbReference type="PROSITE" id="PS50151"/>
    </source>
</evidence>
<dbReference type="PANTHER" id="PTHR38430:SF1">
    <property type="entry name" value="PROTEIN-ARGININE KINASE ACTIVATOR PROTEIN"/>
    <property type="match status" value="1"/>
</dbReference>
<feature type="domain" description="UVR" evidence="1">
    <location>
        <begin position="137"/>
        <end position="172"/>
    </location>
</feature>
<evidence type="ECO:0000313" key="2">
    <source>
        <dbReference type="EMBL" id="MFC4025697.1"/>
    </source>
</evidence>
<comment type="caution">
    <text evidence="2">The sequence shown here is derived from an EMBL/GenBank/DDBJ whole genome shotgun (WGS) entry which is preliminary data.</text>
</comment>
<reference evidence="3" key="1">
    <citation type="journal article" date="2019" name="Int. J. Syst. Evol. Microbiol.">
        <title>The Global Catalogue of Microorganisms (GCM) 10K type strain sequencing project: providing services to taxonomists for standard genome sequencing and annotation.</title>
        <authorList>
            <consortium name="The Broad Institute Genomics Platform"/>
            <consortium name="The Broad Institute Genome Sequencing Center for Infectious Disease"/>
            <person name="Wu L."/>
            <person name="Ma J."/>
        </authorList>
    </citation>
    <scope>NUCLEOTIDE SEQUENCE [LARGE SCALE GENOMIC DNA]</scope>
    <source>
        <strain evidence="3">IBRC-M 10703</strain>
    </source>
</reference>
<dbReference type="PANTHER" id="PTHR38430">
    <property type="entry name" value="PROTEIN-ARGININE KINASE ACTIVATOR PROTEIN"/>
    <property type="match status" value="1"/>
</dbReference>